<comment type="caution">
    <text evidence="2">The sequence shown here is derived from an EMBL/GenBank/DDBJ whole genome shotgun (WGS) entry which is preliminary data.</text>
</comment>
<evidence type="ECO:0000313" key="3">
    <source>
        <dbReference type="Proteomes" id="UP000886595"/>
    </source>
</evidence>
<dbReference type="OrthoDB" id="1420798at2759"/>
<name>A0A8X7WJW4_BRACI</name>
<dbReference type="Proteomes" id="UP000886595">
    <property type="component" value="Unassembled WGS sequence"/>
</dbReference>
<dbReference type="AlphaFoldDB" id="A0A8X7WJW4"/>
<organism evidence="2 3">
    <name type="scientific">Brassica carinata</name>
    <name type="common">Ethiopian mustard</name>
    <name type="synonym">Abyssinian cabbage</name>
    <dbReference type="NCBI Taxonomy" id="52824"/>
    <lineage>
        <taxon>Eukaryota</taxon>
        <taxon>Viridiplantae</taxon>
        <taxon>Streptophyta</taxon>
        <taxon>Embryophyta</taxon>
        <taxon>Tracheophyta</taxon>
        <taxon>Spermatophyta</taxon>
        <taxon>Magnoliopsida</taxon>
        <taxon>eudicotyledons</taxon>
        <taxon>Gunneridae</taxon>
        <taxon>Pentapetalae</taxon>
        <taxon>rosids</taxon>
        <taxon>malvids</taxon>
        <taxon>Brassicales</taxon>
        <taxon>Brassicaceae</taxon>
        <taxon>Brassiceae</taxon>
        <taxon>Brassica</taxon>
    </lineage>
</organism>
<evidence type="ECO:0000313" key="2">
    <source>
        <dbReference type="EMBL" id="KAG2332238.1"/>
    </source>
</evidence>
<evidence type="ECO:0000256" key="1">
    <source>
        <dbReference type="SAM" id="MobiDB-lite"/>
    </source>
</evidence>
<protein>
    <submittedName>
        <fullName evidence="2">Uncharacterized protein</fullName>
    </submittedName>
</protein>
<accession>A0A8X7WJW4</accession>
<sequence>MGPVAPYDNGRTSREAYDPRSLIRSTALPFPQQSAAATVGKQQERRTTTMESQYNRYSPDVAINIDNNPFILSRTGLHKAENRSDRIIIDTNLLQATAGIGVAAAAAAAAPGGSAHRKVGAVRYGMSNMY</sequence>
<feature type="region of interest" description="Disordered" evidence="1">
    <location>
        <begin position="28"/>
        <end position="55"/>
    </location>
</feature>
<reference evidence="2 3" key="1">
    <citation type="submission" date="2020-02" db="EMBL/GenBank/DDBJ databases">
        <authorList>
            <person name="Ma Q."/>
            <person name="Huang Y."/>
            <person name="Song X."/>
            <person name="Pei D."/>
        </authorList>
    </citation>
    <scope>NUCLEOTIDE SEQUENCE [LARGE SCALE GENOMIC DNA]</scope>
    <source>
        <strain evidence="2">Sxm20200214</strain>
        <tissue evidence="2">Leaf</tissue>
    </source>
</reference>
<keyword evidence="3" id="KW-1185">Reference proteome</keyword>
<gene>
    <name evidence="2" type="ORF">Bca52824_003418</name>
</gene>
<proteinExistence type="predicted"/>
<dbReference type="EMBL" id="JAAMPC010000001">
    <property type="protein sequence ID" value="KAG2332238.1"/>
    <property type="molecule type" value="Genomic_DNA"/>
</dbReference>